<gene>
    <name evidence="2" type="ORF">Tbon_04915</name>
</gene>
<reference evidence="2 3" key="1">
    <citation type="submission" date="2019-10" db="EMBL/GenBank/DDBJ databases">
        <title>Thermopilla bonchosmolovskayae gen. nov., sp. nov., a moderately thermophilic Chloroflexi bacterium from a Chukotka hot spring (Arctic, Russia), representing a novel classis Thermopillaia, which include previously uncultivated lineage OLB14.</title>
        <authorList>
            <person name="Kochetkova T.V."/>
            <person name="Zayulina K.S."/>
            <person name="Zhigarkov V.S."/>
            <person name="Minaev N.V."/>
            <person name="Novikov A."/>
            <person name="Toshchakov S.V."/>
            <person name="Elcheninov A.G."/>
            <person name="Kublanov I.V."/>
        </authorList>
    </citation>
    <scope>NUCLEOTIDE SEQUENCE [LARGE SCALE GENOMIC DNA]</scope>
    <source>
        <strain evidence="2 3">3753O</strain>
    </source>
</reference>
<feature type="transmembrane region" description="Helical" evidence="1">
    <location>
        <begin position="99"/>
        <end position="117"/>
    </location>
</feature>
<evidence type="ECO:0000313" key="3">
    <source>
        <dbReference type="Proteomes" id="UP000326331"/>
    </source>
</evidence>
<keyword evidence="1" id="KW-1133">Transmembrane helix</keyword>
<dbReference type="Proteomes" id="UP000326331">
    <property type="component" value="Chromosome"/>
</dbReference>
<keyword evidence="1" id="KW-0472">Membrane</keyword>
<proteinExistence type="predicted"/>
<feature type="transmembrane region" description="Helical" evidence="1">
    <location>
        <begin position="258"/>
        <end position="284"/>
    </location>
</feature>
<evidence type="ECO:0000313" key="2">
    <source>
        <dbReference type="EMBL" id="QFG02659.1"/>
    </source>
</evidence>
<name>A0ABX6C3S6_9CHLR</name>
<feature type="transmembrane region" description="Helical" evidence="1">
    <location>
        <begin position="200"/>
        <end position="220"/>
    </location>
</feature>
<keyword evidence="1" id="KW-0812">Transmembrane</keyword>
<sequence>MPPPGDEPRNAPAQFIDELTRQLDTTRRLLTSSPDDVAERALAALPPDLALEARIASSLAAPPLADPAAFPAAHRLTVRALELLDREGARGIPVPRRYWLARPLAGLLLTFIAGYITRSYARAIAERLAHLYARREAQCPPGTPARSELARARVEMSRLLPGFSGGGSGVPALVAGGAAVPLVASLGQYLGAIDLGSRPAVGALFGALLVLFVVLSSLLLSAARHAHRRAVIIMGQPLRALWDAVGDAGEPPEDDARLFAAVAILLSSLVWVVIPAAGAALYLAG</sequence>
<feature type="transmembrane region" description="Helical" evidence="1">
    <location>
        <begin position="159"/>
        <end position="180"/>
    </location>
</feature>
<accession>A0ABX6C3S6</accession>
<organism evidence="2 3">
    <name type="scientific">Tepidiforma bonchosmolovskayae</name>
    <dbReference type="NCBI Taxonomy" id="2601677"/>
    <lineage>
        <taxon>Bacteria</taxon>
        <taxon>Bacillati</taxon>
        <taxon>Chloroflexota</taxon>
        <taxon>Tepidiformia</taxon>
        <taxon>Tepidiformales</taxon>
        <taxon>Tepidiformaceae</taxon>
        <taxon>Tepidiforma</taxon>
    </lineage>
</organism>
<dbReference type="EMBL" id="CP042829">
    <property type="protein sequence ID" value="QFG02659.1"/>
    <property type="molecule type" value="Genomic_DNA"/>
</dbReference>
<dbReference type="RefSeq" id="WP_158066585.1">
    <property type="nucleotide sequence ID" value="NZ_CP042829.1"/>
</dbReference>
<evidence type="ECO:0000256" key="1">
    <source>
        <dbReference type="SAM" id="Phobius"/>
    </source>
</evidence>
<keyword evidence="3" id="KW-1185">Reference proteome</keyword>
<protein>
    <submittedName>
        <fullName evidence="2">Uncharacterized protein</fullName>
    </submittedName>
</protein>